<dbReference type="GO" id="GO:0005504">
    <property type="term" value="F:fatty acid binding"/>
    <property type="evidence" value="ECO:0007669"/>
    <property type="project" value="InterPro"/>
</dbReference>
<dbReference type="PANTHER" id="PTHR33122">
    <property type="entry name" value="LIPID BINDING PROTEIN-RELATED"/>
    <property type="match status" value="1"/>
</dbReference>
<proteinExistence type="predicted"/>
<dbReference type="InterPro" id="IPR044741">
    <property type="entry name" value="NsLTP-like"/>
</dbReference>
<evidence type="ECO:0000259" key="2">
    <source>
        <dbReference type="SMART" id="SM00499"/>
    </source>
</evidence>
<sequence>MGKNNIRILMQFTALAMVLTAAMMVEKAKSIPVCNIDTNDLEKCRGAVTGNSPPPPGPDCCAVVKAANLECLCPYLSISRIDPSKIKAVLASCGAKNPSCLPRS</sequence>
<feature type="domain" description="Bifunctional inhibitor/plant lipid transfer protein/seed storage helical" evidence="2">
    <location>
        <begin position="34"/>
        <end position="100"/>
    </location>
</feature>
<evidence type="ECO:0000313" key="3">
    <source>
        <dbReference type="EMBL" id="CAH2069861.1"/>
    </source>
</evidence>
<evidence type="ECO:0000256" key="1">
    <source>
        <dbReference type="SAM" id="SignalP"/>
    </source>
</evidence>
<dbReference type="InterPro" id="IPR039265">
    <property type="entry name" value="DIR1-like"/>
</dbReference>
<gene>
    <name evidence="3" type="ORF">TAV2_LOCUS18686</name>
</gene>
<evidence type="ECO:0000313" key="4">
    <source>
        <dbReference type="Proteomes" id="UP000836841"/>
    </source>
</evidence>
<dbReference type="PANTHER" id="PTHR33122:SF40">
    <property type="entry name" value="BIFUNCTIONAL INHIBITOR_LIPID-TRANSFER PROTEIN_SEED STORAGE 2S ALBUMIN SUPERFAMILY PROTEIN"/>
    <property type="match status" value="1"/>
</dbReference>
<reference evidence="3 4" key="1">
    <citation type="submission" date="2022-03" db="EMBL/GenBank/DDBJ databases">
        <authorList>
            <person name="Nunn A."/>
            <person name="Chopra R."/>
            <person name="Nunn A."/>
            <person name="Contreras Garrido A."/>
        </authorList>
    </citation>
    <scope>NUCLEOTIDE SEQUENCE [LARGE SCALE GENOMIC DNA]</scope>
</reference>
<dbReference type="InterPro" id="IPR036312">
    <property type="entry name" value="Bifun_inhib/LTP/seed_sf"/>
</dbReference>
<feature type="signal peptide" evidence="1">
    <location>
        <begin position="1"/>
        <end position="30"/>
    </location>
</feature>
<feature type="chain" id="PRO_5043381447" description="Bifunctional inhibitor/plant lipid transfer protein/seed storage helical domain-containing protein" evidence="1">
    <location>
        <begin position="31"/>
        <end position="104"/>
    </location>
</feature>
<dbReference type="GO" id="GO:0009627">
    <property type="term" value="P:systemic acquired resistance"/>
    <property type="evidence" value="ECO:0007669"/>
    <property type="project" value="InterPro"/>
</dbReference>
<organism evidence="3 4">
    <name type="scientific">Thlaspi arvense</name>
    <name type="common">Field penny-cress</name>
    <dbReference type="NCBI Taxonomy" id="13288"/>
    <lineage>
        <taxon>Eukaryota</taxon>
        <taxon>Viridiplantae</taxon>
        <taxon>Streptophyta</taxon>
        <taxon>Embryophyta</taxon>
        <taxon>Tracheophyta</taxon>
        <taxon>Spermatophyta</taxon>
        <taxon>Magnoliopsida</taxon>
        <taxon>eudicotyledons</taxon>
        <taxon>Gunneridae</taxon>
        <taxon>Pentapetalae</taxon>
        <taxon>rosids</taxon>
        <taxon>malvids</taxon>
        <taxon>Brassicales</taxon>
        <taxon>Brassicaceae</taxon>
        <taxon>Thlaspideae</taxon>
        <taxon>Thlaspi</taxon>
    </lineage>
</organism>
<dbReference type="SUPFAM" id="SSF47699">
    <property type="entry name" value="Bifunctional inhibitor/lipid-transfer protein/seed storage 2S albumin"/>
    <property type="match status" value="1"/>
</dbReference>
<dbReference type="Pfam" id="PF14368">
    <property type="entry name" value="LTP_2"/>
    <property type="match status" value="1"/>
</dbReference>
<dbReference type="Proteomes" id="UP000836841">
    <property type="component" value="Chromosome 6"/>
</dbReference>
<name>A0AAU9ST82_THLAR</name>
<accession>A0AAU9ST82</accession>
<keyword evidence="1" id="KW-0732">Signal</keyword>
<dbReference type="Gene3D" id="1.10.110.10">
    <property type="entry name" value="Plant lipid-transfer and hydrophobic proteins"/>
    <property type="match status" value="1"/>
</dbReference>
<dbReference type="CDD" id="cd04660">
    <property type="entry name" value="nsLTP_like"/>
    <property type="match status" value="1"/>
</dbReference>
<keyword evidence="4" id="KW-1185">Reference proteome</keyword>
<dbReference type="AlphaFoldDB" id="A0AAU9ST82"/>
<dbReference type="InterPro" id="IPR016140">
    <property type="entry name" value="Bifunc_inhib/LTP/seed_store"/>
</dbReference>
<protein>
    <recommendedName>
        <fullName evidence="2">Bifunctional inhibitor/plant lipid transfer protein/seed storage helical domain-containing protein</fullName>
    </recommendedName>
</protein>
<dbReference type="EMBL" id="OU466862">
    <property type="protein sequence ID" value="CAH2069861.1"/>
    <property type="molecule type" value="Genomic_DNA"/>
</dbReference>
<dbReference type="SMART" id="SM00499">
    <property type="entry name" value="AAI"/>
    <property type="match status" value="1"/>
</dbReference>